<keyword evidence="4" id="KW-0732">Signal</keyword>
<feature type="signal peptide" evidence="4">
    <location>
        <begin position="1"/>
        <end position="19"/>
    </location>
</feature>
<dbReference type="Ensembl" id="ENSMMOT00000002652.1">
    <property type="protein sequence ID" value="ENSMMOP00000002610.1"/>
    <property type="gene ID" value="ENSMMOG00000002121.1"/>
</dbReference>
<comment type="similarity">
    <text evidence="3">Belongs to the TGF-beta family.</text>
</comment>
<dbReference type="STRING" id="94237.ENSMMOP00000002610"/>
<dbReference type="SUPFAM" id="SSF57501">
    <property type="entry name" value="Cystine-knot cytokines"/>
    <property type="match status" value="1"/>
</dbReference>
<feature type="domain" description="TGF-beta family profile" evidence="5">
    <location>
        <begin position="83"/>
        <end position="196"/>
    </location>
</feature>
<evidence type="ECO:0000259" key="5">
    <source>
        <dbReference type="PROSITE" id="PS51362"/>
    </source>
</evidence>
<dbReference type="InterPro" id="IPR029034">
    <property type="entry name" value="Cystine-knot_cytokine"/>
</dbReference>
<proteinExistence type="inferred from homology"/>
<keyword evidence="7" id="KW-1185">Reference proteome</keyword>
<sequence length="206" mass="22037">MSLSFIVMMMLVGSSVVIAFVLQPSKEDPPVSRHRCHGESLQSIRKSLLSSLNLQVEPQLPAGWLDVVREQWKSSFSSIAPIASDAAVPAVSGYSDGGNSTNLTCCSVASEIFMRDLGWGSWVVHPAGLTIVHCALCDPKGNIVQCPSSSPIVQKAETQVPCCQPTSQKMVPIVYVDEFSTLTISSVQLTSSCGCGHGNKQQPTEE</sequence>
<feature type="chain" id="PRO_5044598808" description="TGF-beta family profile domain-containing protein" evidence="4">
    <location>
        <begin position="20"/>
        <end position="206"/>
    </location>
</feature>
<accession>A0A3Q3W2G2</accession>
<dbReference type="PROSITE" id="PS51362">
    <property type="entry name" value="TGF_BETA_2"/>
    <property type="match status" value="1"/>
</dbReference>
<keyword evidence="2" id="KW-0964">Secreted</keyword>
<evidence type="ECO:0000256" key="1">
    <source>
        <dbReference type="ARBA" id="ARBA00004613"/>
    </source>
</evidence>
<dbReference type="GO" id="GO:0005576">
    <property type="term" value="C:extracellular region"/>
    <property type="evidence" value="ECO:0007669"/>
    <property type="project" value="UniProtKB-SubCell"/>
</dbReference>
<dbReference type="OMA" id="WVIHPLS"/>
<dbReference type="Pfam" id="PF00019">
    <property type="entry name" value="TGF_beta"/>
    <property type="match status" value="1"/>
</dbReference>
<protein>
    <recommendedName>
        <fullName evidence="5">TGF-beta family profile domain-containing protein</fullName>
    </recommendedName>
</protein>
<keyword evidence="3" id="KW-0339">Growth factor</keyword>
<evidence type="ECO:0000313" key="6">
    <source>
        <dbReference type="Ensembl" id="ENSMMOP00000002614.1"/>
    </source>
</evidence>
<dbReference type="AlphaFoldDB" id="A0A3Q3W2G2"/>
<dbReference type="CDD" id="cd19379">
    <property type="entry name" value="TGF_beta_GSDF"/>
    <property type="match status" value="1"/>
</dbReference>
<name>A0A3Q3W2G2_MOLML</name>
<dbReference type="Ensembl" id="ENSMMOT00000002656.1">
    <property type="protein sequence ID" value="ENSMMOP00000002614.1"/>
    <property type="gene ID" value="ENSMMOG00000002123.1"/>
</dbReference>
<dbReference type="InterPro" id="IPR001839">
    <property type="entry name" value="TGF-b_C"/>
</dbReference>
<reference evidence="6" key="1">
    <citation type="submission" date="2025-05" db="UniProtKB">
        <authorList>
            <consortium name="Ensembl"/>
        </authorList>
    </citation>
    <scope>IDENTIFICATION</scope>
</reference>
<evidence type="ECO:0000256" key="2">
    <source>
        <dbReference type="ARBA" id="ARBA00022525"/>
    </source>
</evidence>
<comment type="subcellular location">
    <subcellularLocation>
        <location evidence="1">Secreted</location>
    </subcellularLocation>
</comment>
<organism evidence="6 7">
    <name type="scientific">Mola mola</name>
    <name type="common">Ocean sunfish</name>
    <name type="synonym">Tetraodon mola</name>
    <dbReference type="NCBI Taxonomy" id="94237"/>
    <lineage>
        <taxon>Eukaryota</taxon>
        <taxon>Metazoa</taxon>
        <taxon>Chordata</taxon>
        <taxon>Craniata</taxon>
        <taxon>Vertebrata</taxon>
        <taxon>Euteleostomi</taxon>
        <taxon>Actinopterygii</taxon>
        <taxon>Neopterygii</taxon>
        <taxon>Teleostei</taxon>
        <taxon>Neoteleostei</taxon>
        <taxon>Acanthomorphata</taxon>
        <taxon>Eupercaria</taxon>
        <taxon>Tetraodontiformes</taxon>
        <taxon>Molidae</taxon>
        <taxon>Mola</taxon>
    </lineage>
</organism>
<evidence type="ECO:0000256" key="4">
    <source>
        <dbReference type="SAM" id="SignalP"/>
    </source>
</evidence>
<evidence type="ECO:0000256" key="3">
    <source>
        <dbReference type="RuleBase" id="RU000354"/>
    </source>
</evidence>
<dbReference type="Proteomes" id="UP000261620">
    <property type="component" value="Unplaced"/>
</dbReference>
<dbReference type="GO" id="GO:0008083">
    <property type="term" value="F:growth factor activity"/>
    <property type="evidence" value="ECO:0007669"/>
    <property type="project" value="UniProtKB-KW"/>
</dbReference>
<dbReference type="Gene3D" id="2.10.90.10">
    <property type="entry name" value="Cystine-knot cytokines"/>
    <property type="match status" value="1"/>
</dbReference>
<evidence type="ECO:0000313" key="7">
    <source>
        <dbReference type="Proteomes" id="UP000261620"/>
    </source>
</evidence>